<comment type="caution">
    <text evidence="1">The sequence shown here is derived from an EMBL/GenBank/DDBJ whole genome shotgun (WGS) entry which is preliminary data.</text>
</comment>
<proteinExistence type="predicted"/>
<dbReference type="EMBL" id="CAXAMM010003758">
    <property type="protein sequence ID" value="CAK9001130.1"/>
    <property type="molecule type" value="Genomic_DNA"/>
</dbReference>
<evidence type="ECO:0000313" key="2">
    <source>
        <dbReference type="EMBL" id="CAK9001294.1"/>
    </source>
</evidence>
<keyword evidence="3" id="KW-1185">Reference proteome</keyword>
<dbReference type="Proteomes" id="UP001642464">
    <property type="component" value="Unassembled WGS sequence"/>
</dbReference>
<evidence type="ECO:0000313" key="1">
    <source>
        <dbReference type="EMBL" id="CAK9001130.1"/>
    </source>
</evidence>
<organism evidence="1 3">
    <name type="scientific">Durusdinium trenchii</name>
    <dbReference type="NCBI Taxonomy" id="1381693"/>
    <lineage>
        <taxon>Eukaryota</taxon>
        <taxon>Sar</taxon>
        <taxon>Alveolata</taxon>
        <taxon>Dinophyceae</taxon>
        <taxon>Suessiales</taxon>
        <taxon>Symbiodiniaceae</taxon>
        <taxon>Durusdinium</taxon>
    </lineage>
</organism>
<dbReference type="EMBL" id="CAXAMM010003792">
    <property type="protein sequence ID" value="CAK9001294.1"/>
    <property type="molecule type" value="Genomic_DNA"/>
</dbReference>
<name>A0ABP0IEU8_9DINO</name>
<protein>
    <submittedName>
        <fullName evidence="1">Uncharacterized protein</fullName>
    </submittedName>
</protein>
<sequence length="97" mass="11383">MCRSTRALCPVPHMSLLLGRRWANHFVQRADATCWMHINHPATSTWRPSSSKPIHRLGAMMPKALWSSRLWGKWSTDMKVPPALRPKTWWPRQRWVG</sequence>
<accession>A0ABP0IEU8</accession>
<gene>
    <name evidence="1" type="ORF">SCF082_LOCUS6794</name>
    <name evidence="2" type="ORF">SCF082_LOCUS6865</name>
</gene>
<evidence type="ECO:0000313" key="3">
    <source>
        <dbReference type="Proteomes" id="UP001642464"/>
    </source>
</evidence>
<reference evidence="1 3" key="1">
    <citation type="submission" date="2024-02" db="EMBL/GenBank/DDBJ databases">
        <authorList>
            <person name="Chen Y."/>
            <person name="Shah S."/>
            <person name="Dougan E. K."/>
            <person name="Thang M."/>
            <person name="Chan C."/>
        </authorList>
    </citation>
    <scope>NUCLEOTIDE SEQUENCE [LARGE SCALE GENOMIC DNA]</scope>
</reference>